<sequence>MKPADLPNHEAPRARRSRAPLAASFAVLMVILVAWFWPRHPSIKPVPAVPVNAGHPASRDFPIRIAAVGTVLALNTVDVKVRVDGQLQRVAFTEGQDVKAGQVLAQLDQGPLSAQLRQAEAAQRKDQASLDNARLDFARYSKLVGVGAATTQAVDTAKSQVEALAATVAADAALVQNDRLQLSFTTLSAPFNGRVGAREADIGAIVHPADTTGIVTVTQMEPITVLFSVPQDVLPDLLANQAKAPLMVSVTTRSGDTALADGTLVFIDSTVDTTTGQIKLKASFTNRDRRLWPGELVNVRVLMRTDMRRLAVPSRAVVNTQNGTQLYVINAHGAAQMRPVQTGVTVDGMTEIRSGVAPTDLVVFDGQSRLNPGVHVAATLVATAAQAPANSNSTDSEANQDNPS</sequence>
<feature type="transmembrane region" description="Helical" evidence="6">
    <location>
        <begin position="21"/>
        <end position="38"/>
    </location>
</feature>
<gene>
    <name evidence="11" type="ORF">C7410_13275</name>
</gene>
<dbReference type="InterPro" id="IPR058637">
    <property type="entry name" value="YknX-like_C"/>
</dbReference>
<evidence type="ECO:0000256" key="5">
    <source>
        <dbReference type="ARBA" id="ARBA00023136"/>
    </source>
</evidence>
<keyword evidence="3" id="KW-1003">Cell membrane</keyword>
<name>A0A2V4T5N1_9BURK</name>
<evidence type="ECO:0000256" key="3">
    <source>
        <dbReference type="ARBA" id="ARBA00022475"/>
    </source>
</evidence>
<comment type="similarity">
    <text evidence="2">Belongs to the membrane fusion protein (MFP) (TC 8.A.1) family.</text>
</comment>
<dbReference type="Pfam" id="PF25989">
    <property type="entry name" value="YknX_C"/>
    <property type="match status" value="1"/>
</dbReference>
<evidence type="ECO:0000256" key="1">
    <source>
        <dbReference type="ARBA" id="ARBA00004236"/>
    </source>
</evidence>
<evidence type="ECO:0000259" key="10">
    <source>
        <dbReference type="Pfam" id="PF25989"/>
    </source>
</evidence>
<feature type="domain" description="YknX-like C-terminal permuted SH3-like" evidence="10">
    <location>
        <begin position="310"/>
        <end position="377"/>
    </location>
</feature>
<keyword evidence="5 6" id="KW-0472">Membrane</keyword>
<dbReference type="GO" id="GO:1990281">
    <property type="term" value="C:efflux pump complex"/>
    <property type="evidence" value="ECO:0007669"/>
    <property type="project" value="TreeGrafter"/>
</dbReference>
<dbReference type="InterPro" id="IPR058626">
    <property type="entry name" value="MdtA-like_b-barrel"/>
</dbReference>
<evidence type="ECO:0000259" key="8">
    <source>
        <dbReference type="Pfam" id="PF25917"/>
    </source>
</evidence>
<evidence type="ECO:0000259" key="9">
    <source>
        <dbReference type="Pfam" id="PF25944"/>
    </source>
</evidence>
<dbReference type="Gene3D" id="1.10.287.470">
    <property type="entry name" value="Helix hairpin bin"/>
    <property type="match status" value="1"/>
</dbReference>
<comment type="caution">
    <text evidence="11">The sequence shown here is derived from an EMBL/GenBank/DDBJ whole genome shotgun (WGS) entry which is preliminary data.</text>
</comment>
<evidence type="ECO:0000256" key="4">
    <source>
        <dbReference type="ARBA" id="ARBA00022519"/>
    </source>
</evidence>
<feature type="domain" description="Multidrug resistance protein MdtA-like barrel-sandwich hybrid" evidence="8">
    <location>
        <begin position="75"/>
        <end position="218"/>
    </location>
</feature>
<evidence type="ECO:0000256" key="2">
    <source>
        <dbReference type="ARBA" id="ARBA00009477"/>
    </source>
</evidence>
<dbReference type="InterPro" id="IPR058625">
    <property type="entry name" value="MdtA-like_BSH"/>
</dbReference>
<keyword evidence="4" id="KW-0997">Cell inner membrane</keyword>
<dbReference type="Pfam" id="PF25917">
    <property type="entry name" value="BSH_RND"/>
    <property type="match status" value="1"/>
</dbReference>
<dbReference type="Gene3D" id="2.40.50.100">
    <property type="match status" value="1"/>
</dbReference>
<dbReference type="NCBIfam" id="TIGR01730">
    <property type="entry name" value="RND_mfp"/>
    <property type="match status" value="1"/>
</dbReference>
<dbReference type="Gene3D" id="2.40.420.20">
    <property type="match status" value="1"/>
</dbReference>
<keyword evidence="6" id="KW-1133">Transmembrane helix</keyword>
<proteinExistence type="inferred from homology"/>
<feature type="domain" description="Multidrug resistance protein MdtA-like alpha-helical hairpin" evidence="7">
    <location>
        <begin position="115"/>
        <end position="185"/>
    </location>
</feature>
<evidence type="ECO:0000256" key="6">
    <source>
        <dbReference type="SAM" id="Phobius"/>
    </source>
</evidence>
<evidence type="ECO:0000313" key="12">
    <source>
        <dbReference type="Proteomes" id="UP000247772"/>
    </source>
</evidence>
<comment type="subcellular location">
    <subcellularLocation>
        <location evidence="1">Cell membrane</location>
    </subcellularLocation>
</comment>
<dbReference type="SUPFAM" id="SSF111369">
    <property type="entry name" value="HlyD-like secretion proteins"/>
    <property type="match status" value="1"/>
</dbReference>
<protein>
    <submittedName>
        <fullName evidence="11">Multidrug efflux system membrane fusion protein</fullName>
    </submittedName>
</protein>
<dbReference type="AlphaFoldDB" id="A0A2V4T5N1"/>
<dbReference type="Pfam" id="PF25944">
    <property type="entry name" value="Beta-barrel_RND"/>
    <property type="match status" value="1"/>
</dbReference>
<evidence type="ECO:0000259" key="7">
    <source>
        <dbReference type="Pfam" id="PF25876"/>
    </source>
</evidence>
<dbReference type="PANTHER" id="PTHR30469">
    <property type="entry name" value="MULTIDRUG RESISTANCE PROTEIN MDTA"/>
    <property type="match status" value="1"/>
</dbReference>
<dbReference type="EMBL" id="QJSQ01000032">
    <property type="protein sequence ID" value="PYE15763.1"/>
    <property type="molecule type" value="Genomic_DNA"/>
</dbReference>
<feature type="domain" description="Multidrug resistance protein MdtA-like beta-barrel" evidence="9">
    <location>
        <begin position="222"/>
        <end position="302"/>
    </location>
</feature>
<dbReference type="GO" id="GO:0015562">
    <property type="term" value="F:efflux transmembrane transporter activity"/>
    <property type="evidence" value="ECO:0007669"/>
    <property type="project" value="TreeGrafter"/>
</dbReference>
<keyword evidence="6" id="KW-0812">Transmembrane</keyword>
<organism evidence="11 12">
    <name type="scientific">Paraburkholderia silvatlantica</name>
    <dbReference type="NCBI Taxonomy" id="321895"/>
    <lineage>
        <taxon>Bacteria</taxon>
        <taxon>Pseudomonadati</taxon>
        <taxon>Pseudomonadota</taxon>
        <taxon>Betaproteobacteria</taxon>
        <taxon>Burkholderiales</taxon>
        <taxon>Burkholderiaceae</taxon>
        <taxon>Paraburkholderia</taxon>
    </lineage>
</organism>
<evidence type="ECO:0000313" key="11">
    <source>
        <dbReference type="EMBL" id="PYE15763.1"/>
    </source>
</evidence>
<accession>A0A2V4T5N1</accession>
<dbReference type="OrthoDB" id="9783047at2"/>
<dbReference type="Pfam" id="PF25876">
    <property type="entry name" value="HH_MFP_RND"/>
    <property type="match status" value="1"/>
</dbReference>
<dbReference type="InterPro" id="IPR058624">
    <property type="entry name" value="MdtA-like_HH"/>
</dbReference>
<dbReference type="InterPro" id="IPR006143">
    <property type="entry name" value="RND_pump_MFP"/>
</dbReference>
<dbReference type="Gene3D" id="2.40.30.170">
    <property type="match status" value="1"/>
</dbReference>
<dbReference type="PANTHER" id="PTHR30469:SF36">
    <property type="entry name" value="BLL3903 PROTEIN"/>
    <property type="match status" value="1"/>
</dbReference>
<dbReference type="Proteomes" id="UP000247772">
    <property type="component" value="Unassembled WGS sequence"/>
</dbReference>
<reference evidence="11 12" key="1">
    <citation type="submission" date="2018-06" db="EMBL/GenBank/DDBJ databases">
        <title>Genomic Encyclopedia of Type Strains, Phase IV (KMG-V): Genome sequencing to study the core and pangenomes of soil and plant-associated prokaryotes.</title>
        <authorList>
            <person name="Whitman W."/>
        </authorList>
    </citation>
    <scope>NUCLEOTIDE SEQUENCE [LARGE SCALE GENOMIC DNA]</scope>
    <source>
        <strain evidence="11 12">SRCL-318</strain>
    </source>
</reference>